<dbReference type="GO" id="GO:0002098">
    <property type="term" value="P:tRNA wobble uridine modification"/>
    <property type="evidence" value="ECO:0007669"/>
    <property type="project" value="UniProtKB-UniRule"/>
</dbReference>
<evidence type="ECO:0000256" key="3">
    <source>
        <dbReference type="ARBA" id="ARBA00022694"/>
    </source>
</evidence>
<comment type="similarity">
    <text evidence="5 6">Belongs to the URM1 family.</text>
</comment>
<gene>
    <name evidence="5" type="primary">URM1</name>
    <name evidence="7" type="ORF">FB567DRAFT_435539</name>
</gene>
<dbReference type="HAMAP" id="MF_03048">
    <property type="entry name" value="Urm1"/>
    <property type="match status" value="1"/>
</dbReference>
<dbReference type="PANTHER" id="PTHR14986">
    <property type="entry name" value="RURM1 PROTEIN"/>
    <property type="match status" value="1"/>
</dbReference>
<evidence type="ECO:0000256" key="4">
    <source>
        <dbReference type="ARBA" id="ARBA00022786"/>
    </source>
</evidence>
<dbReference type="GO" id="GO:0032447">
    <property type="term" value="P:protein urmylation"/>
    <property type="evidence" value="ECO:0007669"/>
    <property type="project" value="UniProtKB-UniRule"/>
</dbReference>
<evidence type="ECO:0000256" key="2">
    <source>
        <dbReference type="ARBA" id="ARBA00022499"/>
    </source>
</evidence>
<comment type="function">
    <text evidence="5">Acts as a sulfur carrier required for 2-thiolation of mcm(5)S(2)U at tRNA wobble positions of cytosolic tRNA(Lys), tRNA(Glu) and tRNA(Gln). Serves as sulfur donor in tRNA 2-thiolation reaction by being thiocarboxylated (-COSH) at its C-terminus by the MOCS3 homolog UBA4. The sulfur is then transferred to tRNA to form 2-thiolation of mcm(5)S(2)U. Prior mcm(5) tRNA modification by the elongator complex is required for 2-thiolation. Also acts as a ubiquitin-like protein (UBL) that is covalently conjugated via an isopeptide bond to lysine residues of target proteins such as AHP1. The thiocarboxylated form serves as substrate for conjugation and oxidative stress specifically induces the formation of UBL-protein conjugates.</text>
</comment>
<name>A0A8K0W292_9PLEO</name>
<protein>
    <recommendedName>
        <fullName evidence="5 6">Ubiquitin-related modifier 1</fullName>
    </recommendedName>
</protein>
<evidence type="ECO:0000313" key="8">
    <source>
        <dbReference type="Proteomes" id="UP000813461"/>
    </source>
</evidence>
<reference evidence="7" key="1">
    <citation type="journal article" date="2021" name="Nat. Commun.">
        <title>Genetic determinants of endophytism in the Arabidopsis root mycobiome.</title>
        <authorList>
            <person name="Mesny F."/>
            <person name="Miyauchi S."/>
            <person name="Thiergart T."/>
            <person name="Pickel B."/>
            <person name="Atanasova L."/>
            <person name="Karlsson M."/>
            <person name="Huettel B."/>
            <person name="Barry K.W."/>
            <person name="Haridas S."/>
            <person name="Chen C."/>
            <person name="Bauer D."/>
            <person name="Andreopoulos W."/>
            <person name="Pangilinan J."/>
            <person name="LaButti K."/>
            <person name="Riley R."/>
            <person name="Lipzen A."/>
            <person name="Clum A."/>
            <person name="Drula E."/>
            <person name="Henrissat B."/>
            <person name="Kohler A."/>
            <person name="Grigoriev I.V."/>
            <person name="Martin F.M."/>
            <person name="Hacquard S."/>
        </authorList>
    </citation>
    <scope>NUCLEOTIDE SEQUENCE</scope>
    <source>
        <strain evidence="7">MPI-SDFR-AT-0120</strain>
    </source>
</reference>
<dbReference type="CDD" id="cd01764">
    <property type="entry name" value="Ubl_Urm1"/>
    <property type="match status" value="1"/>
</dbReference>
<evidence type="ECO:0000256" key="5">
    <source>
        <dbReference type="HAMAP-Rule" id="MF_03048"/>
    </source>
</evidence>
<dbReference type="Proteomes" id="UP000813461">
    <property type="component" value="Unassembled WGS sequence"/>
</dbReference>
<dbReference type="AlphaFoldDB" id="A0A8K0W292"/>
<comment type="caution">
    <text evidence="7">The sequence shown here is derived from an EMBL/GenBank/DDBJ whole genome shotgun (WGS) entry which is preliminary data.</text>
</comment>
<dbReference type="GO" id="GO:0034227">
    <property type="term" value="P:tRNA thio-modification"/>
    <property type="evidence" value="ECO:0007669"/>
    <property type="project" value="UniProtKB-UniRule"/>
</dbReference>
<comment type="PTM">
    <text evidence="5">C-terminal thiocarboxylation occurs in 2 steps, it is first acyl-adenylated (-COAMP) via the hesA/moeB/thiF part of UBA4, then thiocarboxylated (-COSH) via the rhodanese domain of UBA4.</text>
</comment>
<dbReference type="UniPathway" id="UPA00988"/>
<dbReference type="EMBL" id="JAGMVJ010000003">
    <property type="protein sequence ID" value="KAH7091953.1"/>
    <property type="molecule type" value="Genomic_DNA"/>
</dbReference>
<keyword evidence="2 5" id="KW-1017">Isopeptide bond</keyword>
<dbReference type="InterPro" id="IPR015221">
    <property type="entry name" value="Urm1"/>
</dbReference>
<evidence type="ECO:0000313" key="7">
    <source>
        <dbReference type="EMBL" id="KAH7091953.1"/>
    </source>
</evidence>
<keyword evidence="8" id="KW-1185">Reference proteome</keyword>
<feature type="cross-link" description="Glycyl lysine isopeptide (Gly-Lys) (interchain with K-? in acceptor proteins)" evidence="5">
    <location>
        <position position="107"/>
    </location>
</feature>
<sequence length="107" mass="12053">MPENVSVPIRVEFSGGLEILFGNQKKYSLSVPARDESGAPANVAFLVRYLCENTMKDPRKELFVLDDTVRPGILVLINEADWELEGEDKYELQKNDHIMFVSTLHGG</sequence>
<organism evidence="7 8">
    <name type="scientific">Paraphoma chrysanthemicola</name>
    <dbReference type="NCBI Taxonomy" id="798071"/>
    <lineage>
        <taxon>Eukaryota</taxon>
        <taxon>Fungi</taxon>
        <taxon>Dikarya</taxon>
        <taxon>Ascomycota</taxon>
        <taxon>Pezizomycotina</taxon>
        <taxon>Dothideomycetes</taxon>
        <taxon>Pleosporomycetidae</taxon>
        <taxon>Pleosporales</taxon>
        <taxon>Pleosporineae</taxon>
        <taxon>Phaeosphaeriaceae</taxon>
        <taxon>Paraphoma</taxon>
    </lineage>
</organism>
<evidence type="ECO:0000256" key="1">
    <source>
        <dbReference type="ARBA" id="ARBA00022490"/>
    </source>
</evidence>
<evidence type="ECO:0000256" key="6">
    <source>
        <dbReference type="RuleBase" id="RU361182"/>
    </source>
</evidence>
<comment type="pathway">
    <text evidence="5 6">tRNA modification; 5-methoxycarbonylmethyl-2-thiouridine-tRNA biosynthesis.</text>
</comment>
<dbReference type="InterPro" id="IPR016155">
    <property type="entry name" value="Mopterin_synth/thiamin_S_b"/>
</dbReference>
<dbReference type="PIRSF" id="PIRSF037379">
    <property type="entry name" value="Ubiquitin-related_modifier_1"/>
    <property type="match status" value="1"/>
</dbReference>
<dbReference type="Gene3D" id="3.10.20.30">
    <property type="match status" value="1"/>
</dbReference>
<dbReference type="GO" id="GO:0005829">
    <property type="term" value="C:cytosol"/>
    <property type="evidence" value="ECO:0007669"/>
    <property type="project" value="UniProtKB-UniRule"/>
</dbReference>
<keyword evidence="3 5" id="KW-0819">tRNA processing</keyword>
<dbReference type="OrthoDB" id="10248987at2759"/>
<keyword evidence="1 5" id="KW-0963">Cytoplasm</keyword>
<keyword evidence="4 5" id="KW-0833">Ubl conjugation pathway</keyword>
<dbReference type="SUPFAM" id="SSF54285">
    <property type="entry name" value="MoaD/ThiS"/>
    <property type="match status" value="1"/>
</dbReference>
<accession>A0A8K0W292</accession>
<dbReference type="Pfam" id="PF09138">
    <property type="entry name" value="Urm1"/>
    <property type="match status" value="1"/>
</dbReference>
<dbReference type="InterPro" id="IPR012675">
    <property type="entry name" value="Beta-grasp_dom_sf"/>
</dbReference>
<proteinExistence type="inferred from homology"/>
<feature type="modified residue" description="1-thioglycine" evidence="5">
    <location>
        <position position="107"/>
    </location>
</feature>
<comment type="subcellular location">
    <subcellularLocation>
        <location evidence="5 6">Cytoplasm</location>
    </subcellularLocation>
</comment>